<name>A0A5D6W321_9FIRM</name>
<evidence type="ECO:0000313" key="6">
    <source>
        <dbReference type="Proteomes" id="UP000323646"/>
    </source>
</evidence>
<dbReference type="GO" id="GO:0008745">
    <property type="term" value="F:N-acetylmuramoyl-L-alanine amidase activity"/>
    <property type="evidence" value="ECO:0007669"/>
    <property type="project" value="InterPro"/>
</dbReference>
<dbReference type="Pfam" id="PF01510">
    <property type="entry name" value="Amidase_2"/>
    <property type="match status" value="1"/>
</dbReference>
<comment type="caution">
    <text evidence="5">The sequence shown here is derived from an EMBL/GenBank/DDBJ whole genome shotgun (WGS) entry which is preliminary data.</text>
</comment>
<dbReference type="SMART" id="SM00701">
    <property type="entry name" value="PGRP"/>
    <property type="match status" value="1"/>
</dbReference>
<proteinExistence type="inferred from homology"/>
<dbReference type="SUPFAM" id="SSF55846">
    <property type="entry name" value="N-acetylmuramoyl-L-alanine amidase-like"/>
    <property type="match status" value="1"/>
</dbReference>
<feature type="chain" id="PRO_5022950818" evidence="2">
    <location>
        <begin position="29"/>
        <end position="198"/>
    </location>
</feature>
<evidence type="ECO:0000313" key="5">
    <source>
        <dbReference type="EMBL" id="TYZ22310.1"/>
    </source>
</evidence>
<evidence type="ECO:0000256" key="1">
    <source>
        <dbReference type="ARBA" id="ARBA00007553"/>
    </source>
</evidence>
<dbReference type="InterPro" id="IPR036505">
    <property type="entry name" value="Amidase/PGRP_sf"/>
</dbReference>
<dbReference type="Proteomes" id="UP000323646">
    <property type="component" value="Unassembled WGS sequence"/>
</dbReference>
<feature type="domain" description="N-acetylmuramoyl-L-alanine amidase" evidence="3">
    <location>
        <begin position="46"/>
        <end position="179"/>
    </location>
</feature>
<protein>
    <submittedName>
        <fullName evidence="5">N-acetylmuramoyl-L-alanine amidase</fullName>
    </submittedName>
</protein>
<dbReference type="GO" id="GO:0009253">
    <property type="term" value="P:peptidoglycan catabolic process"/>
    <property type="evidence" value="ECO:0007669"/>
    <property type="project" value="InterPro"/>
</dbReference>
<dbReference type="SMART" id="SM00644">
    <property type="entry name" value="Ami_2"/>
    <property type="match status" value="1"/>
</dbReference>
<dbReference type="InterPro" id="IPR002502">
    <property type="entry name" value="Amidase_domain"/>
</dbReference>
<dbReference type="PANTHER" id="PTHR11022">
    <property type="entry name" value="PEPTIDOGLYCAN RECOGNITION PROTEIN"/>
    <property type="match status" value="1"/>
</dbReference>
<accession>A0A5D6W321</accession>
<dbReference type="Gene3D" id="3.40.80.10">
    <property type="entry name" value="Peptidoglycan recognition protein-like"/>
    <property type="match status" value="1"/>
</dbReference>
<evidence type="ECO:0000256" key="2">
    <source>
        <dbReference type="SAM" id="SignalP"/>
    </source>
</evidence>
<dbReference type="GO" id="GO:0008270">
    <property type="term" value="F:zinc ion binding"/>
    <property type="evidence" value="ECO:0007669"/>
    <property type="project" value="InterPro"/>
</dbReference>
<reference evidence="5 6" key="1">
    <citation type="submission" date="2019-08" db="EMBL/GenBank/DDBJ databases">
        <title>Selenomonas sp. mPRGC5 and Selenomonas sp. mPRGC8 isolated from ruminal fluid of dairy goat (Capra hircus).</title>
        <authorList>
            <person name="Poothong S."/>
            <person name="Nuengjamnong C."/>
            <person name="Tanasupawat S."/>
        </authorList>
    </citation>
    <scope>NUCLEOTIDE SEQUENCE [LARGE SCALE GENOMIC DNA]</scope>
    <source>
        <strain evidence="6">mPRGC5</strain>
    </source>
</reference>
<evidence type="ECO:0000259" key="4">
    <source>
        <dbReference type="SMART" id="SM00701"/>
    </source>
</evidence>
<keyword evidence="2" id="KW-0732">Signal</keyword>
<dbReference type="AlphaFoldDB" id="A0A5D6W321"/>
<feature type="domain" description="Peptidoglycan recognition protein family" evidence="4">
    <location>
        <begin position="39"/>
        <end position="173"/>
    </location>
</feature>
<dbReference type="RefSeq" id="WP_149171653.1">
    <property type="nucleotide sequence ID" value="NZ_VTOY01000006.1"/>
</dbReference>
<organism evidence="5 6">
    <name type="scientific">Selenomonas ruminis</name>
    <dbReference type="NCBI Taxonomy" id="2593411"/>
    <lineage>
        <taxon>Bacteria</taxon>
        <taxon>Bacillati</taxon>
        <taxon>Bacillota</taxon>
        <taxon>Negativicutes</taxon>
        <taxon>Selenomonadales</taxon>
        <taxon>Selenomonadaceae</taxon>
        <taxon>Selenomonas</taxon>
    </lineage>
</organism>
<gene>
    <name evidence="5" type="ORF">FZ040_08835</name>
</gene>
<keyword evidence="6" id="KW-1185">Reference proteome</keyword>
<evidence type="ECO:0000259" key="3">
    <source>
        <dbReference type="SMART" id="SM00644"/>
    </source>
</evidence>
<dbReference type="InterPro" id="IPR006619">
    <property type="entry name" value="PGRP_domain_met/bac"/>
</dbReference>
<comment type="similarity">
    <text evidence="1">Belongs to the N-acetylmuramoyl-L-alanine amidase 2 family.</text>
</comment>
<feature type="signal peptide" evidence="2">
    <location>
        <begin position="1"/>
        <end position="28"/>
    </location>
</feature>
<dbReference type="OrthoDB" id="9812621at2"/>
<dbReference type="InterPro" id="IPR015510">
    <property type="entry name" value="PGRP"/>
</dbReference>
<dbReference type="EMBL" id="VTOY01000006">
    <property type="protein sequence ID" value="TYZ22310.1"/>
    <property type="molecule type" value="Genomic_DNA"/>
</dbReference>
<dbReference type="PANTHER" id="PTHR11022:SF41">
    <property type="entry name" value="PEPTIDOGLYCAN-RECOGNITION PROTEIN LC-RELATED"/>
    <property type="match status" value="1"/>
</dbReference>
<sequence>MNRRDFIRLSAAVSLGFNLLPLFPLAKAAASPRIEGWEPPIYRRFLQFTEYEKRPGTDRIVIHNTGFPTDKDSTAAEIHEFHQKNNGWAGIGYHYLIRKNGMIEQGRRPGMIGAHAYHYNKTSIGICLAGNFNLGQPTKEQLDSLKLLTAWLCEKYHLDPMKKGVIVGHRDLNDTDCPGDNLYSRLPKIRRYCRDFEH</sequence>
<dbReference type="CDD" id="cd06583">
    <property type="entry name" value="PGRP"/>
    <property type="match status" value="1"/>
</dbReference>